<reference evidence="1 2" key="1">
    <citation type="submission" date="2022-05" db="EMBL/GenBank/DDBJ databases">
        <title>A multi-omics perspective on studying reproductive biology in Daphnia sinensis.</title>
        <authorList>
            <person name="Jia J."/>
        </authorList>
    </citation>
    <scope>NUCLEOTIDE SEQUENCE [LARGE SCALE GENOMIC DNA]</scope>
    <source>
        <strain evidence="1 2">WSL</strain>
    </source>
</reference>
<sequence>MSISGNNSLLLWGAILPSPKSKWDFITRRYYMPRARVIQEAFHLQYDERGSLSVEEDRPKRDGLLLVLSTLPTKFLRFKIPPSSTYGSPDRVTLGSLAIGVDGRQLGVVVSHSTSIIYNYWEGVVTLPPTRACLFAFVLPLHNTRGAVAVE</sequence>
<name>A0AAD5LCV3_9CRUS</name>
<proteinExistence type="predicted"/>
<keyword evidence="2" id="KW-1185">Reference proteome</keyword>
<gene>
    <name evidence="1" type="ORF">GHT06_017848</name>
</gene>
<evidence type="ECO:0000313" key="1">
    <source>
        <dbReference type="EMBL" id="KAI9555333.1"/>
    </source>
</evidence>
<dbReference type="AlphaFoldDB" id="A0AAD5LCV3"/>
<dbReference type="Proteomes" id="UP000820818">
    <property type="component" value="Linkage Group LG7"/>
</dbReference>
<dbReference type="EMBL" id="WJBH02000007">
    <property type="protein sequence ID" value="KAI9555333.1"/>
    <property type="molecule type" value="Genomic_DNA"/>
</dbReference>
<organism evidence="1 2">
    <name type="scientific">Daphnia sinensis</name>
    <dbReference type="NCBI Taxonomy" id="1820382"/>
    <lineage>
        <taxon>Eukaryota</taxon>
        <taxon>Metazoa</taxon>
        <taxon>Ecdysozoa</taxon>
        <taxon>Arthropoda</taxon>
        <taxon>Crustacea</taxon>
        <taxon>Branchiopoda</taxon>
        <taxon>Diplostraca</taxon>
        <taxon>Cladocera</taxon>
        <taxon>Anomopoda</taxon>
        <taxon>Daphniidae</taxon>
        <taxon>Daphnia</taxon>
        <taxon>Daphnia similis group</taxon>
    </lineage>
</organism>
<comment type="caution">
    <text evidence="1">The sequence shown here is derived from an EMBL/GenBank/DDBJ whole genome shotgun (WGS) entry which is preliminary data.</text>
</comment>
<evidence type="ECO:0000313" key="2">
    <source>
        <dbReference type="Proteomes" id="UP000820818"/>
    </source>
</evidence>
<accession>A0AAD5LCV3</accession>
<protein>
    <submittedName>
        <fullName evidence="1">Uncharacterized protein</fullName>
    </submittedName>
</protein>